<protein>
    <recommendedName>
        <fullName evidence="2">Secretion system C-terminal sorting domain-containing protein</fullName>
    </recommendedName>
</protein>
<sequence>MKAYLFGLVLLIHSYSGLAQVDNHPWCPSGATWLYQKVGFFSQDYIKLAYLKDTILAHQTSKVLAVSNITVVGPGPLPNYAWSEQAAGYEYYAMRNDSIFRWHNGAFSFLYNFNSSVGHSWIITENNDYPCHGTTLPSTDLFTIDSIKNQTYDGFIFETIHGTDNNNWTIGQTIIKNIGSLRAPYPIPINNNCYGTHGATNLPLKLNCYSDDLRGSITFQMPSSNSCHFALTPLEKIPVTKAVSEISIFPNPTFDVINLVLSDKGTKVTNYALFNINGQKVQDGPLPTNKAISIQKQPKGIYFLVLNSTGTKPQVFKVIKL</sequence>
<feature type="signal peptide" evidence="1">
    <location>
        <begin position="1"/>
        <end position="19"/>
    </location>
</feature>
<dbReference type="AlphaFoldDB" id="A0A6S6U8H9"/>
<evidence type="ECO:0000259" key="2">
    <source>
        <dbReference type="Pfam" id="PF18962"/>
    </source>
</evidence>
<proteinExistence type="predicted"/>
<evidence type="ECO:0000256" key="1">
    <source>
        <dbReference type="SAM" id="SignalP"/>
    </source>
</evidence>
<dbReference type="EMBL" id="CACVAQ010000344">
    <property type="protein sequence ID" value="CAA6824378.1"/>
    <property type="molecule type" value="Genomic_DNA"/>
</dbReference>
<evidence type="ECO:0000313" key="3">
    <source>
        <dbReference type="EMBL" id="CAA6824378.1"/>
    </source>
</evidence>
<name>A0A6S6U8H9_9BACT</name>
<feature type="chain" id="PRO_5028006763" description="Secretion system C-terminal sorting domain-containing protein" evidence="1">
    <location>
        <begin position="20"/>
        <end position="321"/>
    </location>
</feature>
<gene>
    <name evidence="3" type="ORF">HELGO_WM19491</name>
</gene>
<accession>A0A6S6U8H9</accession>
<feature type="domain" description="Secretion system C-terminal sorting" evidence="2">
    <location>
        <begin position="248"/>
        <end position="312"/>
    </location>
</feature>
<keyword evidence="1" id="KW-0732">Signal</keyword>
<dbReference type="NCBIfam" id="TIGR04183">
    <property type="entry name" value="Por_Secre_tail"/>
    <property type="match status" value="1"/>
</dbReference>
<reference evidence="3" key="1">
    <citation type="submission" date="2020-01" db="EMBL/GenBank/DDBJ databases">
        <authorList>
            <person name="Meier V. D."/>
            <person name="Meier V D."/>
        </authorList>
    </citation>
    <scope>NUCLEOTIDE SEQUENCE</scope>
    <source>
        <strain evidence="3">HLG_WM_MAG_10</strain>
    </source>
</reference>
<dbReference type="InterPro" id="IPR026444">
    <property type="entry name" value="Secre_tail"/>
</dbReference>
<dbReference type="Pfam" id="PF18962">
    <property type="entry name" value="Por_Secre_tail"/>
    <property type="match status" value="1"/>
</dbReference>
<organism evidence="3">
    <name type="scientific">uncultured Aureispira sp</name>
    <dbReference type="NCBI Taxonomy" id="1331704"/>
    <lineage>
        <taxon>Bacteria</taxon>
        <taxon>Pseudomonadati</taxon>
        <taxon>Bacteroidota</taxon>
        <taxon>Saprospiria</taxon>
        <taxon>Saprospirales</taxon>
        <taxon>Saprospiraceae</taxon>
        <taxon>Aureispira</taxon>
        <taxon>environmental samples</taxon>
    </lineage>
</organism>